<protein>
    <submittedName>
        <fullName evidence="2">Uncharacterized protein</fullName>
    </submittedName>
</protein>
<feature type="compositionally biased region" description="Basic residues" evidence="1">
    <location>
        <begin position="1"/>
        <end position="13"/>
    </location>
</feature>
<sequence>MFRVNSKNRKKSPKEKTIKAPKYEEDLNEVILNDFLTEERKNNDELEKDVKSKKSNKLKVNLGLGSKKSKPKNSKKHQEEKDLAQIEEKNSKQVEEKSKNSNNPSKKSKNQKSNKSATKKPSKNNKIKPKEEVSHKKVKSKKSSNQKGKKVKPLSDESNIYVDENQLSNEINSDGYYEIEADDSVGFRTIQEEPSNEDNVVESEESSNKFENIVWSEEKFPKK</sequence>
<feature type="compositionally biased region" description="Acidic residues" evidence="1">
    <location>
        <begin position="194"/>
        <end position="205"/>
    </location>
</feature>
<proteinExistence type="predicted"/>
<name>A0A2P2BS31_9FIRM</name>
<reference evidence="2 3" key="1">
    <citation type="submission" date="2014-09" db="EMBL/GenBank/DDBJ databases">
        <authorList>
            <person name="Hornung B.V."/>
        </authorList>
    </citation>
    <scope>NUCLEOTIDE SEQUENCE [LARGE SCALE GENOMIC DNA]</scope>
    <source>
        <strain evidence="2 3">FRIFI</strain>
    </source>
</reference>
<dbReference type="Proteomes" id="UP000245695">
    <property type="component" value="Chromosome 1"/>
</dbReference>
<feature type="compositionally biased region" description="Basic and acidic residues" evidence="1">
    <location>
        <begin position="76"/>
        <end position="99"/>
    </location>
</feature>
<dbReference type="RefSeq" id="WP_166505566.1">
    <property type="nucleotide sequence ID" value="NZ_LN650648.1"/>
</dbReference>
<evidence type="ECO:0000313" key="2">
    <source>
        <dbReference type="EMBL" id="CEI73160.1"/>
    </source>
</evidence>
<feature type="compositionally biased region" description="Basic residues" evidence="1">
    <location>
        <begin position="136"/>
        <end position="152"/>
    </location>
</feature>
<feature type="compositionally biased region" description="Basic and acidic residues" evidence="1">
    <location>
        <begin position="39"/>
        <end position="52"/>
    </location>
</feature>
<dbReference type="EMBL" id="LN650648">
    <property type="protein sequence ID" value="CEI73160.1"/>
    <property type="molecule type" value="Genomic_DNA"/>
</dbReference>
<accession>A0A2P2BS31</accession>
<feature type="region of interest" description="Disordered" evidence="1">
    <location>
        <begin position="39"/>
        <end position="161"/>
    </location>
</feature>
<feature type="region of interest" description="Disordered" evidence="1">
    <location>
        <begin position="190"/>
        <end position="209"/>
    </location>
</feature>
<keyword evidence="3" id="KW-1185">Reference proteome</keyword>
<dbReference type="KEGG" id="rhom:FRIFI_1627"/>
<dbReference type="AlphaFoldDB" id="A0A2P2BS31"/>
<feature type="region of interest" description="Disordered" evidence="1">
    <location>
        <begin position="1"/>
        <end position="21"/>
    </location>
</feature>
<organism evidence="2 3">
    <name type="scientific">Romboutsia hominis</name>
    <dbReference type="NCBI Taxonomy" id="1507512"/>
    <lineage>
        <taxon>Bacteria</taxon>
        <taxon>Bacillati</taxon>
        <taxon>Bacillota</taxon>
        <taxon>Clostridia</taxon>
        <taxon>Peptostreptococcales</taxon>
        <taxon>Peptostreptococcaceae</taxon>
        <taxon>Romboutsia</taxon>
    </lineage>
</organism>
<evidence type="ECO:0000313" key="3">
    <source>
        <dbReference type="Proteomes" id="UP000245695"/>
    </source>
</evidence>
<feature type="compositionally biased region" description="Basic residues" evidence="1">
    <location>
        <begin position="106"/>
        <end position="127"/>
    </location>
</feature>
<evidence type="ECO:0000256" key="1">
    <source>
        <dbReference type="SAM" id="MobiDB-lite"/>
    </source>
</evidence>
<gene>
    <name evidence="2" type="ORF">FRIFI_1627</name>
</gene>